<dbReference type="EMBL" id="CAXHTA020000011">
    <property type="protein sequence ID" value="CAL5224750.1"/>
    <property type="molecule type" value="Genomic_DNA"/>
</dbReference>
<dbReference type="InterPro" id="IPR050938">
    <property type="entry name" value="Collagen_Structural_Proteins"/>
</dbReference>
<keyword evidence="3" id="KW-0732">Signal</keyword>
<feature type="compositionally biased region" description="Gly residues" evidence="2">
    <location>
        <begin position="136"/>
        <end position="145"/>
    </location>
</feature>
<keyword evidence="1" id="KW-0677">Repeat</keyword>
<feature type="region of interest" description="Disordered" evidence="2">
    <location>
        <begin position="115"/>
        <end position="145"/>
    </location>
</feature>
<evidence type="ECO:0000256" key="3">
    <source>
        <dbReference type="SAM" id="SignalP"/>
    </source>
</evidence>
<evidence type="ECO:0000313" key="4">
    <source>
        <dbReference type="EMBL" id="CAL5224750.1"/>
    </source>
</evidence>
<evidence type="ECO:0000256" key="2">
    <source>
        <dbReference type="SAM" id="MobiDB-lite"/>
    </source>
</evidence>
<sequence length="555" mass="52342">MKTSARPLCLLLILAVLGPGQADFQGAPRGLGNLHNNATTAALNKVERLLPATKGQVQDVKADFEEYKNETTTLIDALVSEVNSLTPGYNGTNGLNGINGTSGVMGATGLTGSEGQTGGMGGKGSTGSTGLSGNSGLEGGTGLNGPKGATGFTGTTGLKGATGATGFSGATGFTGQSGGTGLSGATGLTGLQGTTGDSGATGLTGLTGLTGATGFTGSTGATGLTGCTGQGFTIFQLTTLGNNGPNGPTSVDGYATSPQPACLDLGTQLVQSGALAIVPAGSGVQRFTVPVTGTYKLDVNGAGSVSADSSAPQGGGAMVTGQIVLTQGTYLYTAIGQQAMRQDASALGGSGGTFIYSSTSPNGINDTSGNPTLLLVAAGSGGIIQSLDCGGHNVATQGFVMMGAVGAGGRTDGPNAGAAGTFNAGGAGGGGYQDIGGGGGGGLGNPATATITFLGGPAGSGGVNTAGGFGGGGGGGGFAPQEGRNSGIARAGGAGGGGGYGGGNGDAAYENQSNLQFCGAGGQNYADMASLIPGSPTYLNSNNAGSGSVTITLVN</sequence>
<dbReference type="Pfam" id="PF01391">
    <property type="entry name" value="Collagen"/>
    <property type="match status" value="1"/>
</dbReference>
<comment type="caution">
    <text evidence="4">The sequence shown here is derived from an EMBL/GenBank/DDBJ whole genome shotgun (WGS) entry which is preliminary data.</text>
</comment>
<proteinExistence type="predicted"/>
<feature type="signal peptide" evidence="3">
    <location>
        <begin position="1"/>
        <end position="22"/>
    </location>
</feature>
<organism evidence="4 5">
    <name type="scientific">Coccomyxa viridis</name>
    <dbReference type="NCBI Taxonomy" id="1274662"/>
    <lineage>
        <taxon>Eukaryota</taxon>
        <taxon>Viridiplantae</taxon>
        <taxon>Chlorophyta</taxon>
        <taxon>core chlorophytes</taxon>
        <taxon>Trebouxiophyceae</taxon>
        <taxon>Trebouxiophyceae incertae sedis</taxon>
        <taxon>Coccomyxaceae</taxon>
        <taxon>Coccomyxa</taxon>
    </lineage>
</organism>
<feature type="compositionally biased region" description="Gly residues" evidence="2">
    <location>
        <begin position="115"/>
        <end position="127"/>
    </location>
</feature>
<protein>
    <submittedName>
        <fullName evidence="4">G7485 protein</fullName>
    </submittedName>
</protein>
<dbReference type="PANTHER" id="PTHR37456">
    <property type="entry name" value="SI:CH211-266K2.1"/>
    <property type="match status" value="1"/>
</dbReference>
<reference evidence="4 5" key="1">
    <citation type="submission" date="2024-06" db="EMBL/GenBank/DDBJ databases">
        <authorList>
            <person name="Kraege A."/>
            <person name="Thomma B."/>
        </authorList>
    </citation>
    <scope>NUCLEOTIDE SEQUENCE [LARGE SCALE GENOMIC DNA]</scope>
</reference>
<evidence type="ECO:0000256" key="1">
    <source>
        <dbReference type="ARBA" id="ARBA00022737"/>
    </source>
</evidence>
<keyword evidence="5" id="KW-1185">Reference proteome</keyword>
<name>A0ABP1FXY1_9CHLO</name>
<dbReference type="InterPro" id="IPR008160">
    <property type="entry name" value="Collagen"/>
</dbReference>
<dbReference type="Proteomes" id="UP001497392">
    <property type="component" value="Unassembled WGS sequence"/>
</dbReference>
<gene>
    <name evidence="4" type="primary">g7485</name>
    <name evidence="4" type="ORF">VP750_LOCUS6409</name>
</gene>
<feature type="chain" id="PRO_5046651682" evidence="3">
    <location>
        <begin position="23"/>
        <end position="555"/>
    </location>
</feature>
<evidence type="ECO:0000313" key="5">
    <source>
        <dbReference type="Proteomes" id="UP001497392"/>
    </source>
</evidence>
<dbReference type="PANTHER" id="PTHR37456:SF3">
    <property type="entry name" value="COLLAGEN ALPHA-1(XXV) CHAIN"/>
    <property type="match status" value="1"/>
</dbReference>
<accession>A0ABP1FXY1</accession>